<protein>
    <recommendedName>
        <fullName evidence="6">Radical SAM core domain-containing protein</fullName>
    </recommendedName>
</protein>
<dbReference type="GO" id="GO:0051536">
    <property type="term" value="F:iron-sulfur cluster binding"/>
    <property type="evidence" value="ECO:0007669"/>
    <property type="project" value="UniProtKB-KW"/>
</dbReference>
<dbReference type="GO" id="GO:0003824">
    <property type="term" value="F:catalytic activity"/>
    <property type="evidence" value="ECO:0007669"/>
    <property type="project" value="InterPro"/>
</dbReference>
<reference evidence="7 8" key="1">
    <citation type="journal article" date="2016" name="Sci. Rep.">
        <title>Metabolic traits of an uncultured archaeal lineage -MSBL1- from brine pools of the Red Sea.</title>
        <authorList>
            <person name="Mwirichia R."/>
            <person name="Alam I."/>
            <person name="Rashid M."/>
            <person name="Vinu M."/>
            <person name="Ba-Alawi W."/>
            <person name="Anthony Kamau A."/>
            <person name="Kamanda Ngugi D."/>
            <person name="Goker M."/>
            <person name="Klenk H.P."/>
            <person name="Bajic V."/>
            <person name="Stingl U."/>
        </authorList>
    </citation>
    <scope>NUCLEOTIDE SEQUENCE [LARGE SCALE GENOMIC DNA]</scope>
    <source>
        <strain evidence="7">SCGC-AAA261F17</strain>
    </source>
</reference>
<evidence type="ECO:0000259" key="6">
    <source>
        <dbReference type="PROSITE" id="PS51918"/>
    </source>
</evidence>
<keyword evidence="1" id="KW-0949">S-adenosyl-L-methionine</keyword>
<dbReference type="PROSITE" id="PS51918">
    <property type="entry name" value="RADICAL_SAM"/>
    <property type="match status" value="1"/>
</dbReference>
<dbReference type="Proteomes" id="UP000070035">
    <property type="component" value="Unassembled WGS sequence"/>
</dbReference>
<dbReference type="SFLD" id="SFLDS00029">
    <property type="entry name" value="Radical_SAM"/>
    <property type="match status" value="1"/>
</dbReference>
<dbReference type="PANTHER" id="PTHR11228">
    <property type="entry name" value="RADICAL SAM DOMAIN PROTEIN"/>
    <property type="match status" value="1"/>
</dbReference>
<evidence type="ECO:0000256" key="1">
    <source>
        <dbReference type="ARBA" id="ARBA00022691"/>
    </source>
</evidence>
<accession>A0A133V641</accession>
<evidence type="ECO:0000313" key="8">
    <source>
        <dbReference type="Proteomes" id="UP000070035"/>
    </source>
</evidence>
<gene>
    <name evidence="7" type="ORF">AKJ44_01935</name>
</gene>
<evidence type="ECO:0000256" key="3">
    <source>
        <dbReference type="ARBA" id="ARBA00023004"/>
    </source>
</evidence>
<name>A0A133V641_9EURY</name>
<keyword evidence="8" id="KW-1185">Reference proteome</keyword>
<dbReference type="AlphaFoldDB" id="A0A133V641"/>
<evidence type="ECO:0000256" key="4">
    <source>
        <dbReference type="ARBA" id="ARBA00023014"/>
    </source>
</evidence>
<keyword evidence="4" id="KW-0411">Iron-sulfur</keyword>
<sequence>MMGIRLTGDGSKGKGDQGSCRETVGDVVARQENFGGIVFDQRNGLMLELDREAFFFLLNYDKTSNYSEMLRLLEREFRRSFSLGELWRLSKKLFGLGIMSTSLSSQSKEFSESNWPKTEYLSAPETVHLAVTYRCNLECSCCYVEGGDCSEDEMSLGQIRRLVDKLSELRVFQIAIGGGEPFLRSDLPEIVDVIRRRGIIPNITTNGTLLTRTTLEEIADEIGRLKISFESGDISKKIEPVNSAGVPFGINLILTRENIARIEDILSLCSRLGAKDVTLLRPKPSSRDLEWWRAHRPQPAEYVRLGEKLVKLANKFGDIQITVDCALSFLMKGVSLTVLTYHGVYGCSAGERFLFIAPNADVYPCSQFTDTDHLIGNALKEDFADLWNESPVLTKFRKFRENDAFSKTSCGKCRNVINCGGCRVITRENQGDFYGRDPACSQGVRRG</sequence>
<dbReference type="SFLD" id="SFLDG01386">
    <property type="entry name" value="main_SPASM_domain-containing"/>
    <property type="match status" value="1"/>
</dbReference>
<feature type="region of interest" description="Disordered" evidence="5">
    <location>
        <begin position="1"/>
        <end position="20"/>
    </location>
</feature>
<dbReference type="Gene3D" id="3.20.20.70">
    <property type="entry name" value="Aldolase class I"/>
    <property type="match status" value="1"/>
</dbReference>
<evidence type="ECO:0000256" key="2">
    <source>
        <dbReference type="ARBA" id="ARBA00022723"/>
    </source>
</evidence>
<dbReference type="CDD" id="cd01335">
    <property type="entry name" value="Radical_SAM"/>
    <property type="match status" value="1"/>
</dbReference>
<keyword evidence="2" id="KW-0479">Metal-binding</keyword>
<dbReference type="NCBIfam" id="TIGR04085">
    <property type="entry name" value="rSAM_more_4Fe4S"/>
    <property type="match status" value="1"/>
</dbReference>
<dbReference type="Pfam" id="PF13186">
    <property type="entry name" value="SPASM"/>
    <property type="match status" value="1"/>
</dbReference>
<dbReference type="InterPro" id="IPR058240">
    <property type="entry name" value="rSAM_sf"/>
</dbReference>
<evidence type="ECO:0000256" key="5">
    <source>
        <dbReference type="SAM" id="MobiDB-lite"/>
    </source>
</evidence>
<dbReference type="InterPro" id="IPR007197">
    <property type="entry name" value="rSAM"/>
</dbReference>
<feature type="domain" description="Radical SAM core" evidence="6">
    <location>
        <begin position="121"/>
        <end position="322"/>
    </location>
</feature>
<dbReference type="PANTHER" id="PTHR11228:SF7">
    <property type="entry name" value="PQQA PEPTIDE CYCLASE"/>
    <property type="match status" value="1"/>
</dbReference>
<keyword evidence="3" id="KW-0408">Iron</keyword>
<dbReference type="InterPro" id="IPR050377">
    <property type="entry name" value="Radical_SAM_PqqE_MftC-like"/>
</dbReference>
<proteinExistence type="predicted"/>
<comment type="caution">
    <text evidence="7">The sequence shown here is derived from an EMBL/GenBank/DDBJ whole genome shotgun (WGS) entry which is preliminary data.</text>
</comment>
<dbReference type="SFLD" id="SFLDG01067">
    <property type="entry name" value="SPASM/twitch_domain_containing"/>
    <property type="match status" value="1"/>
</dbReference>
<evidence type="ECO:0000313" key="7">
    <source>
        <dbReference type="EMBL" id="KXB01903.1"/>
    </source>
</evidence>
<dbReference type="EMBL" id="LHXY01000022">
    <property type="protein sequence ID" value="KXB01903.1"/>
    <property type="molecule type" value="Genomic_DNA"/>
</dbReference>
<dbReference type="SUPFAM" id="SSF102114">
    <property type="entry name" value="Radical SAM enzymes"/>
    <property type="match status" value="1"/>
</dbReference>
<dbReference type="InterPro" id="IPR023885">
    <property type="entry name" value="4Fe4S-binding_SPASM_dom"/>
</dbReference>
<dbReference type="Pfam" id="PF04055">
    <property type="entry name" value="Radical_SAM"/>
    <property type="match status" value="1"/>
</dbReference>
<organism evidence="7 8">
    <name type="scientific">candidate division MSBL1 archaeon SCGC-AAA261F17</name>
    <dbReference type="NCBI Taxonomy" id="1698274"/>
    <lineage>
        <taxon>Archaea</taxon>
        <taxon>Methanobacteriati</taxon>
        <taxon>Methanobacteriota</taxon>
        <taxon>candidate division MSBL1</taxon>
    </lineage>
</organism>
<dbReference type="InterPro" id="IPR013785">
    <property type="entry name" value="Aldolase_TIM"/>
</dbReference>
<dbReference type="GO" id="GO:0046872">
    <property type="term" value="F:metal ion binding"/>
    <property type="evidence" value="ECO:0007669"/>
    <property type="project" value="UniProtKB-KW"/>
</dbReference>